<name>A0A286DU77_9ACTN</name>
<dbReference type="SUPFAM" id="SSF56349">
    <property type="entry name" value="DNA breaking-rejoining enzymes"/>
    <property type="match status" value="1"/>
</dbReference>
<accession>A0A286DU77</accession>
<dbReference type="Proteomes" id="UP000219072">
    <property type="component" value="Unassembled WGS sequence"/>
</dbReference>
<dbReference type="InterPro" id="IPR050090">
    <property type="entry name" value="Tyrosine_recombinase_XerCD"/>
</dbReference>
<dbReference type="InterPro" id="IPR011010">
    <property type="entry name" value="DNA_brk_join_enz"/>
</dbReference>
<dbReference type="GO" id="GO:0006310">
    <property type="term" value="P:DNA recombination"/>
    <property type="evidence" value="ECO:0007669"/>
    <property type="project" value="UniProtKB-KW"/>
</dbReference>
<feature type="domain" description="Tyr recombinase" evidence="2">
    <location>
        <begin position="484"/>
        <end position="694"/>
    </location>
</feature>
<evidence type="ECO:0000256" key="1">
    <source>
        <dbReference type="ARBA" id="ARBA00023172"/>
    </source>
</evidence>
<organism evidence="3 4">
    <name type="scientific">Streptomyces zhaozhouensis</name>
    <dbReference type="NCBI Taxonomy" id="1300267"/>
    <lineage>
        <taxon>Bacteria</taxon>
        <taxon>Bacillati</taxon>
        <taxon>Actinomycetota</taxon>
        <taxon>Actinomycetes</taxon>
        <taxon>Kitasatosporales</taxon>
        <taxon>Streptomycetaceae</taxon>
        <taxon>Streptomyces</taxon>
    </lineage>
</organism>
<sequence>MTAIPLPALLPGPDRREARDRLELLTALLNGPSVDPVFREDVIRIPDRHPLYPWHCAVVDCERPRWQKKDLCAIHAEQWRQAQGAGMRKSDFVHTAEPLKATRTAEEVRCRICPERPAFNRALALCHRHRNRWRAHHRKHGEDADFEQWLAGQRPCPSYGHCCTRACEELAASPLGLCQLHLDRYRAAGRPGGAGLPDKYVQRFELHDLPVPVSYDDETAFRQWCAFQPPVMRVGEIDLRGLRPLLKAEIKWGLHAHGQGGERRPWELPWIQGLVNSCHRQDCGSLLEMDLAQCTNGYYRMIAREMLAELRLVYLTPAGTREDGFLQTQLFGVLFPKRSGYFPLTDVPQRWLRDLLWEHLAGVLRSPQCPRTSAFMDNARKSCVELGTFLESHAPAGGHDPAQLTAEHVERYVAEVRRRERMKLPALTLTSRDRVSKVTITPIMRQTLFNGVRLVLRTALETGSYRHIGLSREFIVAMPVGGRALTRSRSPFPDEVARALADPGNLERLAADHDPGDQGMRDIWEAIVYTGRRAGEIINLKLECLGRYNGLPMLWHDQTKVGNYDQAIRIPEPLYGRLAERQRKTLDRFAERHGGQQATPRERAAMALFPSTHRSRDGHRPLSYNWFQSHFRPWVDDLDLGNVVPHQARHTLATRLLRHGASLSHIRRYLGQVSERMAEHYAKVAVSEIEDVLQHVWVAGPGAADPGELLSSPLTPLHRHQAEALAIDLSRRSTPTEGGFCTFQPVVDGGACPFNLDCENCDKFVMSGADLLYWRRKREQWHSIAERAPDDTTADYLHEVFAPTARAIDGLEKTLAGLGLLDDALALDLRRPQDYFHRLWSTGFKAADLARTTDDGEPTQDEAIPA</sequence>
<dbReference type="GO" id="GO:0015074">
    <property type="term" value="P:DNA integration"/>
    <property type="evidence" value="ECO:0007669"/>
    <property type="project" value="InterPro"/>
</dbReference>
<dbReference type="Pfam" id="PF00589">
    <property type="entry name" value="Phage_integrase"/>
    <property type="match status" value="1"/>
</dbReference>
<dbReference type="PROSITE" id="PS51898">
    <property type="entry name" value="TYR_RECOMBINASE"/>
    <property type="match status" value="1"/>
</dbReference>
<dbReference type="PANTHER" id="PTHR30349">
    <property type="entry name" value="PHAGE INTEGRASE-RELATED"/>
    <property type="match status" value="1"/>
</dbReference>
<dbReference type="InterPro" id="IPR002104">
    <property type="entry name" value="Integrase_catalytic"/>
</dbReference>
<dbReference type="InterPro" id="IPR013762">
    <property type="entry name" value="Integrase-like_cat_sf"/>
</dbReference>
<dbReference type="EMBL" id="OCNE01000004">
    <property type="protein sequence ID" value="SOD62124.1"/>
    <property type="molecule type" value="Genomic_DNA"/>
</dbReference>
<dbReference type="GO" id="GO:0003677">
    <property type="term" value="F:DNA binding"/>
    <property type="evidence" value="ECO:0007669"/>
    <property type="project" value="InterPro"/>
</dbReference>
<evidence type="ECO:0000259" key="2">
    <source>
        <dbReference type="PROSITE" id="PS51898"/>
    </source>
</evidence>
<keyword evidence="4" id="KW-1185">Reference proteome</keyword>
<evidence type="ECO:0000313" key="3">
    <source>
        <dbReference type="EMBL" id="SOD62124.1"/>
    </source>
</evidence>
<evidence type="ECO:0000313" key="4">
    <source>
        <dbReference type="Proteomes" id="UP000219072"/>
    </source>
</evidence>
<dbReference type="PANTHER" id="PTHR30349:SF64">
    <property type="entry name" value="PROPHAGE INTEGRASE INTD-RELATED"/>
    <property type="match status" value="1"/>
</dbReference>
<dbReference type="RefSeq" id="WP_245880468.1">
    <property type="nucleotide sequence ID" value="NZ_OCNE01000004.1"/>
</dbReference>
<gene>
    <name evidence="3" type="ORF">SAMN06297387_104294</name>
</gene>
<dbReference type="AlphaFoldDB" id="A0A286DU77"/>
<reference evidence="3 4" key="1">
    <citation type="submission" date="2017-09" db="EMBL/GenBank/DDBJ databases">
        <authorList>
            <person name="Ehlers B."/>
            <person name="Leendertz F.H."/>
        </authorList>
    </citation>
    <scope>NUCLEOTIDE SEQUENCE [LARGE SCALE GENOMIC DNA]</scope>
    <source>
        <strain evidence="3 4">CGMCC 4.7095</strain>
    </source>
</reference>
<dbReference type="Gene3D" id="1.10.443.10">
    <property type="entry name" value="Intergrase catalytic core"/>
    <property type="match status" value="1"/>
</dbReference>
<dbReference type="CDD" id="cd00397">
    <property type="entry name" value="DNA_BRE_C"/>
    <property type="match status" value="1"/>
</dbReference>
<proteinExistence type="predicted"/>
<keyword evidence="1" id="KW-0233">DNA recombination</keyword>
<protein>
    <submittedName>
        <fullName evidence="3">Site-specific recombinase XerD</fullName>
    </submittedName>
</protein>